<evidence type="ECO:0000256" key="11">
    <source>
        <dbReference type="ARBA" id="ARBA00022741"/>
    </source>
</evidence>
<dbReference type="OMA" id="DWAYSII"/>
<feature type="region of interest" description="Disordered" evidence="21">
    <location>
        <begin position="4629"/>
        <end position="4677"/>
    </location>
</feature>
<evidence type="ECO:0000256" key="14">
    <source>
        <dbReference type="ARBA" id="ARBA00022989"/>
    </source>
</evidence>
<feature type="compositionally biased region" description="Low complexity" evidence="21">
    <location>
        <begin position="897"/>
        <end position="907"/>
    </location>
</feature>
<keyword evidence="12" id="KW-0418">Kinase</keyword>
<feature type="binding site" evidence="20">
    <location>
        <position position="4373"/>
    </location>
    <ligand>
        <name>ATP</name>
        <dbReference type="ChEBI" id="CHEBI:30616"/>
    </ligand>
</feature>
<keyword evidence="10" id="KW-0677">Repeat</keyword>
<keyword evidence="13 20" id="KW-0067">ATP-binding</keyword>
<dbReference type="InterPro" id="IPR011009">
    <property type="entry name" value="Kinase-like_dom_sf"/>
</dbReference>
<dbReference type="EC" id="2.7.11.1" evidence="2"/>
<dbReference type="FunFam" id="3.80.10.10:FF:001380">
    <property type="entry name" value="Os05g0256100 protein"/>
    <property type="match status" value="1"/>
</dbReference>
<keyword evidence="4" id="KW-0723">Serine/threonine-protein kinase</keyword>
<dbReference type="InterPro" id="IPR055414">
    <property type="entry name" value="LRR_R13L4/SHOC2-like"/>
</dbReference>
<evidence type="ECO:0000256" key="2">
    <source>
        <dbReference type="ARBA" id="ARBA00012513"/>
    </source>
</evidence>
<proteinExistence type="predicted"/>
<dbReference type="GO" id="GO:0004674">
    <property type="term" value="F:protein serine/threonine kinase activity"/>
    <property type="evidence" value="ECO:0007669"/>
    <property type="project" value="UniProtKB-KW"/>
</dbReference>
<keyword evidence="17" id="KW-0325">Glycoprotein</keyword>
<keyword evidence="14 22" id="KW-1133">Transmembrane helix</keyword>
<dbReference type="SUPFAM" id="SSF52058">
    <property type="entry name" value="L domain-like"/>
    <property type="match status" value="5"/>
</dbReference>
<dbReference type="Gene3D" id="2.60.120.430">
    <property type="entry name" value="Galactose-binding lectin"/>
    <property type="match status" value="5"/>
</dbReference>
<keyword evidence="9 23" id="KW-0732">Signal</keyword>
<dbReference type="FunFam" id="2.60.120.430:FF:000002">
    <property type="entry name" value="Leucine-rich repeat receptor-like protein kinase"/>
    <property type="match status" value="5"/>
</dbReference>
<dbReference type="eggNOG" id="ENOG502QUW9">
    <property type="taxonomic scope" value="Eukaryota"/>
</dbReference>
<dbReference type="SUPFAM" id="SSF56112">
    <property type="entry name" value="Protein kinase-like (PK-like)"/>
    <property type="match status" value="5"/>
</dbReference>
<evidence type="ECO:0000256" key="10">
    <source>
        <dbReference type="ARBA" id="ARBA00022737"/>
    </source>
</evidence>
<dbReference type="FunFam" id="3.30.200.20:FF:000140">
    <property type="entry name" value="Leucine-rich repeat receptor-like protein kinase"/>
    <property type="match status" value="4"/>
</dbReference>
<feature type="domain" description="Protein kinase" evidence="24">
    <location>
        <begin position="4345"/>
        <end position="4607"/>
    </location>
</feature>
<dbReference type="InterPro" id="IPR051824">
    <property type="entry name" value="LRR_Rcpt-Like_S/T_Kinase"/>
</dbReference>
<dbReference type="HOGENOM" id="CLU_223562_0_0_1"/>
<dbReference type="Gene3D" id="1.10.510.10">
    <property type="entry name" value="Transferase(Phosphotransferase) domain 1"/>
    <property type="match status" value="5"/>
</dbReference>
<dbReference type="InterPro" id="IPR017441">
    <property type="entry name" value="Protein_kinase_ATP_BS"/>
</dbReference>
<feature type="chain" id="PRO_5002370066" description="non-specific serine/threonine protein kinase" evidence="23">
    <location>
        <begin position="17"/>
        <end position="4677"/>
    </location>
</feature>
<dbReference type="Pfam" id="PF07714">
    <property type="entry name" value="PK_Tyr_Ser-Thr"/>
    <property type="match status" value="2"/>
</dbReference>
<evidence type="ECO:0000313" key="26">
    <source>
        <dbReference type="Proteomes" id="UP000008022"/>
    </source>
</evidence>
<dbReference type="SMART" id="SM00220">
    <property type="entry name" value="S_TKc"/>
    <property type="match status" value="5"/>
</dbReference>
<evidence type="ECO:0000256" key="8">
    <source>
        <dbReference type="ARBA" id="ARBA00022692"/>
    </source>
</evidence>
<keyword evidence="7" id="KW-0808">Transferase</keyword>
<reference evidence="25" key="2">
    <citation type="submission" date="2015-06" db="UniProtKB">
        <authorList>
            <consortium name="EnsemblPlants"/>
        </authorList>
    </citation>
    <scope>IDENTIFICATION</scope>
</reference>
<feature type="transmembrane region" description="Helical" evidence="22">
    <location>
        <begin position="529"/>
        <end position="552"/>
    </location>
</feature>
<evidence type="ECO:0000313" key="25">
    <source>
        <dbReference type="EnsemblPlants" id="ORUFI04G26970.1"/>
    </source>
</evidence>
<feature type="region of interest" description="Disordered" evidence="21">
    <location>
        <begin position="865"/>
        <end position="907"/>
    </location>
</feature>
<feature type="domain" description="Protein kinase" evidence="24">
    <location>
        <begin position="2456"/>
        <end position="2730"/>
    </location>
</feature>
<evidence type="ECO:0000256" key="15">
    <source>
        <dbReference type="ARBA" id="ARBA00023136"/>
    </source>
</evidence>
<dbReference type="Pfam" id="PF23598">
    <property type="entry name" value="LRR_14"/>
    <property type="match status" value="2"/>
</dbReference>
<reference evidence="26" key="1">
    <citation type="submission" date="2013-06" db="EMBL/GenBank/DDBJ databases">
        <authorList>
            <person name="Zhao Q."/>
        </authorList>
    </citation>
    <scope>NUCLEOTIDE SEQUENCE</scope>
    <source>
        <strain evidence="26">cv. W1943</strain>
    </source>
</reference>
<dbReference type="InterPro" id="IPR032675">
    <property type="entry name" value="LRR_dom_sf"/>
</dbReference>
<comment type="catalytic activity">
    <reaction evidence="19">
        <text>L-seryl-[protein] + ATP = O-phospho-L-seryl-[protein] + ADP + H(+)</text>
        <dbReference type="Rhea" id="RHEA:17989"/>
        <dbReference type="Rhea" id="RHEA-COMP:9863"/>
        <dbReference type="Rhea" id="RHEA-COMP:11604"/>
        <dbReference type="ChEBI" id="CHEBI:15378"/>
        <dbReference type="ChEBI" id="CHEBI:29999"/>
        <dbReference type="ChEBI" id="CHEBI:30616"/>
        <dbReference type="ChEBI" id="CHEBI:83421"/>
        <dbReference type="ChEBI" id="CHEBI:456216"/>
        <dbReference type="EC" id="2.7.11.1"/>
    </reaction>
</comment>
<keyword evidence="26" id="KW-1185">Reference proteome</keyword>
<evidence type="ECO:0000256" key="7">
    <source>
        <dbReference type="ARBA" id="ARBA00022679"/>
    </source>
</evidence>
<dbReference type="GO" id="GO:0005524">
    <property type="term" value="F:ATP binding"/>
    <property type="evidence" value="ECO:0007669"/>
    <property type="project" value="UniProtKB-UniRule"/>
</dbReference>
<evidence type="ECO:0000256" key="19">
    <source>
        <dbReference type="ARBA" id="ARBA00048679"/>
    </source>
</evidence>
<dbReference type="Gramene" id="ORUFI04G26970.1">
    <property type="protein sequence ID" value="ORUFI04G26970.1"/>
    <property type="gene ID" value="ORUFI04G26970"/>
</dbReference>
<evidence type="ECO:0000256" key="13">
    <source>
        <dbReference type="ARBA" id="ARBA00022840"/>
    </source>
</evidence>
<keyword evidence="16" id="KW-0675">Receptor</keyword>
<dbReference type="Gene3D" id="3.30.200.20">
    <property type="entry name" value="Phosphorylase Kinase, domain 1"/>
    <property type="match status" value="5"/>
</dbReference>
<keyword evidence="15 22" id="KW-0472">Membrane</keyword>
<dbReference type="FunFam" id="3.80.10.10:FF:000383">
    <property type="entry name" value="Leucine-rich repeat receptor protein kinase EMS1"/>
    <property type="match status" value="1"/>
</dbReference>
<name>A0A0E0PE26_ORYRU</name>
<feature type="transmembrane region" description="Helical" evidence="22">
    <location>
        <begin position="953"/>
        <end position="972"/>
    </location>
</feature>
<dbReference type="FunFam" id="3.80.10.10:FF:000095">
    <property type="entry name" value="LRR receptor-like serine/threonine-protein kinase GSO1"/>
    <property type="match status" value="2"/>
</dbReference>
<dbReference type="PROSITE" id="PS00108">
    <property type="entry name" value="PROTEIN_KINASE_ST"/>
    <property type="match status" value="4"/>
</dbReference>
<feature type="compositionally biased region" description="Low complexity" evidence="21">
    <location>
        <begin position="870"/>
        <end position="882"/>
    </location>
</feature>
<evidence type="ECO:0000256" key="23">
    <source>
        <dbReference type="SAM" id="SignalP"/>
    </source>
</evidence>
<dbReference type="STRING" id="4529.A0A0E0PE26"/>
<dbReference type="Pfam" id="PF00069">
    <property type="entry name" value="Pkinase"/>
    <property type="match status" value="3"/>
</dbReference>
<dbReference type="InterPro" id="IPR003591">
    <property type="entry name" value="Leu-rich_rpt_typical-subtyp"/>
</dbReference>
<dbReference type="PANTHER" id="PTHR48006:SF41">
    <property type="entry name" value="OS04G0616500 PROTEIN"/>
    <property type="match status" value="1"/>
</dbReference>
<sequence>MALSVLLLLLAAVAQAQKAPTATTDRIEAEALKAVFEKLDQKAEWNTTGDPCSGAATDSTDINDSSINPAIKCDCSDQNNTVCHITGLKIYDKDATGQIPGELRNLTHLTHLYELSDFLRGVAVLQLPRHCSNIEHGTIPSFIGELAAMQYMTFGINALSGSIPKELGNLTNLVSLGFSSNNFSGSLPSELGSLFKLEELYIDSAGLSGELPSSLSKLTRMKILWASDNNFTGQIPDYIGSWNLTDLRFQGNSFQGPLPANLSNLVQLTNLRIGDIASGSSSSLAFISNMTSLNTLILRNCMISDSLALIDFSKFATASFAVDCGSTRFISGSRNSSYQADATNLGAASYHVTEPLTWGISNVGKFMDTPNGTTIINNARQFQATLDSELFQTARMSPSSLRYYGIGLQNGNYTVSLQFAEFGFEDTESWKSRGRRVFDIYVQGERKEKDFDIKKEAGGKSYTAVKKDYIVSVTKNFVEIHLFWAGKGTCCIPTQGYYGPTISALSLSPNFTPTIGNVAEQNSSTSKTVVIVAVAIGVTILGLVALVGIFLWRKKRRKLSLEQQELYSIVGRPNIFSYGELRSATENFSSSNRLGEGGYGAVYKLSQTSHQGKKQFATEIETISRVQHRNLVKLYGCCLEGNNPLLVYEYMENGSLDKALFGTEKLHIGWPARFEICLGIARGLAYLHEESSIRVVHRDIKASNVLLDANLNPKISDFGLAKLYDDKMTHVSTKVAGTFGYLAPEYAMRGHMTEKVDVFAFGVVLLETLAGRPNYDDVLEEDKIYIFEWVWRLYESERALDIVDPNLTEFNSEEVLRAIHVALLCTQGSPHRRPSMSRVVAMLTGDAEVGEVAAKPSYITEWQIKGGGTTTTTTGSSSTSSSAANGQWSSAPPPPRATSSPKMSSPFLSSVVDEGSCLEEPCVGGDRERRLTAQLRREREMRRFIRSRVRRQIHLHGSVLLIILLLLAAAVAQAQQAPTTRTDPTEAAALNAVFAKLGQKAQPSWNITGDPCTGRATDGSSTEDDSFNPAITCDCTDQNGTVCHITKLKIYAMDASGPIPEELRNLTRLTNLYELSAFFHGMVMIQSIANLKRSSFAIPELRTKYFDWAYSIIHRGVDSYAVHILLFSNHLTFSPLDIRNFGINALSGSIPKEFGNLTNLISLGLGSNNFSGPLPSELGNLDKLTGLYIDSAGLSGELPSSFSKLTKVEKLWASDNNFTGKIPDYIGSWNLTDLRFQGNSFQGSIPATLSKLVQLTNLRIGDIENGSSSLAFISNMTSLSILDFSYNQLSGNFPSWANEKNLQLNLVANNFVLDNSNNSVLPSGLECLQRNTPCFLAASFAVNCGSNRSISGSDNYVYQADGVSLGAAQYYVTGETKWGVSNVGKFMDAPSNGIYIFNSSRQFQSTLDPELFQTARLSPSSLRYYGIGLENGNYTVTLQFAEIEFEDTKSWKSLGRRVFDIYIQGERKERNFDIRKATGGKSYTAVKKQYLIPVTKNFVEIHLFWAGKGTCCIPAQGYYGPSISALSLKPTLAAIFLWMQKRRKLSLEQQELYCIVGRPNVFSYGQLRSATENFNFSNRLGEGGYGAVYKGKLTDGRVVAVKQLSQTSNQGKQQFATEIETISRVQHRNLVKLYGCCLEGKHPLLVYEYLENGSLDKALFGTEKLNIDWPARFEICLGIARGLAYLHEESSIRVIHRDIKASNVLLDANLNPKISDFGLAKLYDDKKTHVSTKVAGTFGYLAPEYAMRGRMTEKVDVFAFGVVLLEILAGRPNYDDALEEDKIYIFEWAWDLYENNNPLGLVDPKLEEFNREEVLRAIRVALLCTQGSPHQRPPMSRVVTMLAGDVEAPEVVTKPSYITEWQLKGGDTSYLDSELAVELGAGRTGLAADLVAVLELRRLGWRLHCRHRLAAHRFSSPGRGGEVSRRKMGWRMAVSRLLHGCVLVLLLAAAVVQAQQAATRTDPTEAAALNAVFAKLGQQAQSSWNLSGDPCTGRATDGSAIDDTSFNPAITCDCTFQNSTICRITKLKIYAVDASGQIPEELRNLTRLTDLTFGINSLSGPIPKELGNLTNLISLGLGSNHFNGSLPTELGNLIKLQELYIDSAGLSGPLPSSLSKLTRMQILWASDNNFTGQIPDYIGSWNLTDLRFQGNSFQGPIPAALSNLVQLSSLILRNCRISDDLASLDFSKFATSSFAVNSGSNRFISGSDNLRYETDGVNLRAASYYVTGAPTWGVSNVGKFMDAPNGSYIIYSSRQFQNTLDSELFQTSRMSPSSLRYYGIGLENGNYTVTLQFAEFGIEDTQSWKSLGRRGERKEKNFDIRKTAGDKSYTVVKKQYKVPVTKNFLEIHLFWAGKGTCCIPTQGYYGPTISALSVIPADFTPTVGNTAQKNKSTSKTGVIVGVVVGVMVLGLVALVGIFMWRQKRRKLSLEQQELYSIVGRPNVFSYSELRSATENFSSSNRLGEGGYGAVYKGKLTDGRVVAVKQLSQTSHQGKKQFATEIETISRVQHRNLVKLYGCCLEGNNPLLVYEYMENGSLDKALFGTEKLTIDWPERFEICLGIARGLAYLHEESSIRVVHRDIKASNVLIDANLNPKISDFGLAKLYDDKKTHVSTKVAGTFGYLAPEYAMRGHMTEKVDVFAFGVVLLETLAGRPNYDDTLEEDKIYIFEWAWELYENNNPLGLVDPKLKEFNREEVLRAIRVALLCTQGSPHQRPPMSRVVSMLAGDVEVPDVLTKPSYITEWQIKGGNTSFANSAVSGQSSSAPGSASEQQGSSLFLNSVIPEGRGQMVCETVTSLLPETEKRGRRRAEGSRRETMRVMSHLLLHGGVLLLLLAAAAVQAQRVATKTDPTEAAALNAVFAKLGQQASLSTATWNISGDPCTGAATDGTPIDDNPNFNPAIKCDCTFQNNTVCRITKLKIYALDVPGTIPQELRNLTRLTHLNLGQNTLTGPLPSFIGELTNMQNMGLGSNRFNGSLPSELGNLDKLQELYIDSAGLSGPLPSSFSKLTRMQTLWASDNDFTGQIPDYIGNWNLTDLRFQGNSFQGPIPSALSNLVQLSSLRIGDIENGSSSSLAFIGNMTSLSILILRNCKISDNLASIDFSKFASLNLLDLSFNNITGQVPTALLGLNLLNSLKPSKLKRTFTFNFEIFLHGLVGKIYNLSYLQGLHAFKEIRHVFLVLHTSSFAVDCGSNRLISASDNLRYQTDDASLGPASYSVTGAPTWGVSNVGKFVDAPNGSYIIYSSRQFQNTLDSELFQTSRMSPSSLRYYGIGLENGNYTVTLQFAEFGIEDTQTWKSLGRRVFDIYLQGERQEKNFDIRKAAGDKSYTVVKKSYKVPVTKNFLEIHLFWAGKGTCCIPGQGYYGPTISALSVTPAVLGLVALVGIFMWRQKRRKLTLEQQELYSIVGRPNVFSYSELRSATENFSSSNRLGEGGYGAVYKGKLNDGRVVAVKQLSQTSHQGKKQFATEIETISRVQHRNLVKLYGCCLEGNNPLLVYEYMENGSLDKALFGIEKLNIDWPARFDICLGIARGLAYLHEESSIRVVHRDIKASNVLLDANLNPKISDFGLAKLYDDKKTHVSTKVAGTFGYLAPEYAMRGHMTEKVDVFAFGVVLLETLAGRPNYDDTLEEDKIYIFEWAWELYENNNPLGIVDPNLREFNRAEVLRAIHVALLCTQGSPHQRPPMSRVVSMLTGDTEVTDVLMKPSYITEWQIKGGNTSFANSAVRGQSSSAPGSTSQQASSVFLNSIIQEGRLSYCCYLHGCLCVLVLLLCSWRAADAQAQQPPPHTDPTEAAALNAMMARLGLSAPPSWNISGDPCSGAATDDTPLDDNPAFNPAIKDFRKNYFTGPLPAFIGELTALKYITVGINALSGPIPKELGNLTNLVSLALGSNNFNGSLPDELGKLTKLQQLYIDSNDFSGPLPTTLSQLTNLSTLWALDNNFTGQIPDYLGSLTNLTQLRLQGNSFQGPIPRSLYNLVKLRSFVLRNSRISDSLASVDFSKFGSLNLLDLSFNNITGQIPPSIVNLPSLTFLNLVANDFVIDGTDMSGLPWGLNCLQRNTPCFLAASFAVDCGGSRNISGSDNAMYQADNANLGAASYYVAGTPTWGVSTTGRFMDPPNGSYIIYSSRQFDNTLDSGLFQTARMSPSSLRYYGIGLENGNYTVTLQFAEVDFPDVQSWRSRGRRIFDIYIQVACKLTISLGERKEQNFDIRKAAGGKSFTVVKKQYVVPVTKNFLEIHLFWAGKGTCCIPHQGYYGPAISALSATPNFIPTVRSPADNKSRSKIAVIIVVMVGVAVFALAALAGHFIWRQKKRKILLELEELYNIVGRPNVFSYNELRSATENFSSSNLLGEGGYGLVHKGRLSDGRAVAVKQLSQSSNQGKKQFATEIETISRVQHCNLVTLYGCCLESNTPLLVYEYLENGSLDQALFGKGSLNLDWPTRFEICLGLARGIAYLHEDSTVRIVHRDIKASNILGLPKLYDNKKTHVSTKVAGTFGYLAPEYAMRGHMTEKVDVFAFGVVALETVAGESNYQNTLEEDRAYIFERVWELYENGHPLDFVDPKLSEFNSEEVIRVIRVALLCTQGSPHKRPPMSKVVSMLTGDADITEDAAKPSYITEWQIKVGSCHHTGSSQVGSASTPPSSGDGGAGQASSQGAGEGSPLTPSPLFTSIIDEGR</sequence>
<dbReference type="PROSITE" id="PS00107">
    <property type="entry name" value="PROTEIN_KINASE_ATP"/>
    <property type="match status" value="4"/>
</dbReference>
<dbReference type="InterPro" id="IPR000719">
    <property type="entry name" value="Prot_kinase_dom"/>
</dbReference>
<feature type="transmembrane region" description="Helical" evidence="22">
    <location>
        <begin position="1933"/>
        <end position="1952"/>
    </location>
</feature>
<feature type="signal peptide" evidence="23">
    <location>
        <begin position="1"/>
        <end position="16"/>
    </location>
</feature>
<keyword evidence="3" id="KW-1003">Cell membrane</keyword>
<keyword evidence="5" id="KW-0597">Phosphoprotein</keyword>
<dbReference type="Pfam" id="PF11721">
    <property type="entry name" value="Malectin"/>
    <property type="match status" value="5"/>
</dbReference>
<keyword evidence="11 20" id="KW-0547">Nucleotide-binding</keyword>
<dbReference type="Gene3D" id="3.80.10.10">
    <property type="entry name" value="Ribonuclease Inhibitor"/>
    <property type="match status" value="6"/>
</dbReference>
<dbReference type="Proteomes" id="UP000008022">
    <property type="component" value="Unassembled WGS sequence"/>
</dbReference>
<dbReference type="FunFam" id="1.10.510.10:FF:000044">
    <property type="entry name" value="Putative LRR receptor-like serine/threonine-protein kinase"/>
    <property type="match status" value="5"/>
</dbReference>
<evidence type="ECO:0000256" key="1">
    <source>
        <dbReference type="ARBA" id="ARBA00004162"/>
    </source>
</evidence>
<dbReference type="InterPro" id="IPR008271">
    <property type="entry name" value="Ser/Thr_kinase_AS"/>
</dbReference>
<evidence type="ECO:0000256" key="9">
    <source>
        <dbReference type="ARBA" id="ARBA00022729"/>
    </source>
</evidence>
<feature type="domain" description="Protein kinase" evidence="24">
    <location>
        <begin position="3425"/>
        <end position="3699"/>
    </location>
</feature>
<feature type="binding site" evidence="20">
    <location>
        <position position="2484"/>
    </location>
    <ligand>
        <name>ATP</name>
        <dbReference type="ChEBI" id="CHEBI:30616"/>
    </ligand>
</feature>
<dbReference type="PANTHER" id="PTHR48006">
    <property type="entry name" value="LEUCINE-RICH REPEAT-CONTAINING PROTEIN DDB_G0281931-RELATED"/>
    <property type="match status" value="1"/>
</dbReference>
<evidence type="ECO:0000256" key="18">
    <source>
        <dbReference type="ARBA" id="ARBA00047899"/>
    </source>
</evidence>
<comment type="subcellular location">
    <subcellularLocation>
        <location evidence="1">Cell membrane</location>
        <topology evidence="1">Single-pass membrane protein</topology>
    </subcellularLocation>
</comment>
<organism evidence="25 26">
    <name type="scientific">Oryza rufipogon</name>
    <name type="common">Brownbeard rice</name>
    <name type="synonym">Asian wild rice</name>
    <dbReference type="NCBI Taxonomy" id="4529"/>
    <lineage>
        <taxon>Eukaryota</taxon>
        <taxon>Viridiplantae</taxon>
        <taxon>Streptophyta</taxon>
        <taxon>Embryophyta</taxon>
        <taxon>Tracheophyta</taxon>
        <taxon>Spermatophyta</taxon>
        <taxon>Magnoliopsida</taxon>
        <taxon>Liliopsida</taxon>
        <taxon>Poales</taxon>
        <taxon>Poaceae</taxon>
        <taxon>BOP clade</taxon>
        <taxon>Oryzoideae</taxon>
        <taxon>Oryzeae</taxon>
        <taxon>Oryzinae</taxon>
        <taxon>Oryza</taxon>
    </lineage>
</organism>
<evidence type="ECO:0000256" key="3">
    <source>
        <dbReference type="ARBA" id="ARBA00022475"/>
    </source>
</evidence>
<protein>
    <recommendedName>
        <fullName evidence="2">non-specific serine/threonine protein kinase</fullName>
        <ecNumber evidence="2">2.7.11.1</ecNumber>
    </recommendedName>
</protein>
<dbReference type="CDD" id="cd14066">
    <property type="entry name" value="STKc_IRAK"/>
    <property type="match status" value="4"/>
</dbReference>
<dbReference type="InterPro" id="IPR021720">
    <property type="entry name" value="Malectin_dom"/>
</dbReference>
<feature type="transmembrane region" description="Helical" evidence="22">
    <location>
        <begin position="2398"/>
        <end position="2420"/>
    </location>
</feature>
<dbReference type="PROSITE" id="PS50011">
    <property type="entry name" value="PROTEIN_KINASE_DOM"/>
    <property type="match status" value="5"/>
</dbReference>
<comment type="catalytic activity">
    <reaction evidence="18">
        <text>L-threonyl-[protein] + ATP = O-phospho-L-threonyl-[protein] + ADP + H(+)</text>
        <dbReference type="Rhea" id="RHEA:46608"/>
        <dbReference type="Rhea" id="RHEA-COMP:11060"/>
        <dbReference type="Rhea" id="RHEA-COMP:11605"/>
        <dbReference type="ChEBI" id="CHEBI:15378"/>
        <dbReference type="ChEBI" id="CHEBI:30013"/>
        <dbReference type="ChEBI" id="CHEBI:30616"/>
        <dbReference type="ChEBI" id="CHEBI:61977"/>
        <dbReference type="ChEBI" id="CHEBI:456216"/>
        <dbReference type="EC" id="2.7.11.1"/>
    </reaction>
</comment>
<accession>A0A0E0PE26</accession>
<evidence type="ECO:0000256" key="17">
    <source>
        <dbReference type="ARBA" id="ARBA00023180"/>
    </source>
</evidence>
<dbReference type="EnsemblPlants" id="ORUFI04G26970.1">
    <property type="protein sequence ID" value="ORUFI04G26970.1"/>
    <property type="gene ID" value="ORUFI04G26970"/>
</dbReference>
<dbReference type="SMART" id="SM00369">
    <property type="entry name" value="LRR_TYP"/>
    <property type="match status" value="9"/>
</dbReference>
<evidence type="ECO:0000256" key="4">
    <source>
        <dbReference type="ARBA" id="ARBA00022527"/>
    </source>
</evidence>
<dbReference type="FunFam" id="3.80.10.10:FF:000041">
    <property type="entry name" value="LRR receptor-like serine/threonine-protein kinase ERECTA"/>
    <property type="match status" value="1"/>
</dbReference>
<dbReference type="GO" id="GO:0005886">
    <property type="term" value="C:plasma membrane"/>
    <property type="evidence" value="ECO:0007669"/>
    <property type="project" value="UniProtKB-SubCell"/>
</dbReference>
<feature type="binding site" evidence="20">
    <location>
        <position position="3453"/>
    </location>
    <ligand>
        <name>ATP</name>
        <dbReference type="ChEBI" id="CHEBI:30616"/>
    </ligand>
</feature>
<evidence type="ECO:0000256" key="22">
    <source>
        <dbReference type="SAM" id="Phobius"/>
    </source>
</evidence>
<evidence type="ECO:0000256" key="20">
    <source>
        <dbReference type="PROSITE-ProRule" id="PRU10141"/>
    </source>
</evidence>
<keyword evidence="8 22" id="KW-0812">Transmembrane</keyword>
<keyword evidence="6" id="KW-0433">Leucine-rich repeat</keyword>
<evidence type="ECO:0000256" key="6">
    <source>
        <dbReference type="ARBA" id="ARBA00022614"/>
    </source>
</evidence>
<evidence type="ECO:0000256" key="12">
    <source>
        <dbReference type="ARBA" id="ARBA00022777"/>
    </source>
</evidence>
<evidence type="ECO:0000256" key="5">
    <source>
        <dbReference type="ARBA" id="ARBA00022553"/>
    </source>
</evidence>
<feature type="binding site" evidence="20">
    <location>
        <position position="1602"/>
    </location>
    <ligand>
        <name>ATP</name>
        <dbReference type="ChEBI" id="CHEBI:30616"/>
    </ligand>
</feature>
<evidence type="ECO:0000259" key="24">
    <source>
        <dbReference type="PROSITE" id="PS50011"/>
    </source>
</evidence>
<feature type="transmembrane region" description="Helical" evidence="22">
    <location>
        <begin position="4285"/>
        <end position="4309"/>
    </location>
</feature>
<feature type="compositionally biased region" description="Polar residues" evidence="21">
    <location>
        <begin position="4629"/>
        <end position="4642"/>
    </location>
</feature>
<feature type="domain" description="Protein kinase" evidence="24">
    <location>
        <begin position="1574"/>
        <end position="1851"/>
    </location>
</feature>
<feature type="domain" description="Protein kinase" evidence="24">
    <location>
        <begin position="588"/>
        <end position="849"/>
    </location>
</feature>
<dbReference type="InterPro" id="IPR001245">
    <property type="entry name" value="Ser-Thr/Tyr_kinase_cat_dom"/>
</dbReference>
<evidence type="ECO:0000256" key="21">
    <source>
        <dbReference type="SAM" id="MobiDB-lite"/>
    </source>
</evidence>
<evidence type="ECO:0000256" key="16">
    <source>
        <dbReference type="ARBA" id="ARBA00023170"/>
    </source>
</evidence>